<dbReference type="SUPFAM" id="SSF53474">
    <property type="entry name" value="alpha/beta-Hydrolases"/>
    <property type="match status" value="1"/>
</dbReference>
<keyword evidence="2 6" id="KW-0808">Transferase</keyword>
<feature type="region of interest" description="Disordered" evidence="7">
    <location>
        <begin position="1094"/>
        <end position="1130"/>
    </location>
</feature>
<reference evidence="10 11" key="1">
    <citation type="submission" date="2016-02" db="EMBL/GenBank/DDBJ databases">
        <title>Genome analysis of coral dinoflagellate symbionts highlights evolutionary adaptations to a symbiotic lifestyle.</title>
        <authorList>
            <person name="Aranda M."/>
            <person name="Li Y."/>
            <person name="Liew Y.J."/>
            <person name="Baumgarten S."/>
            <person name="Simakov O."/>
            <person name="Wilson M."/>
            <person name="Piel J."/>
            <person name="Ashoor H."/>
            <person name="Bougouffa S."/>
            <person name="Bajic V.B."/>
            <person name="Ryu T."/>
            <person name="Ravasi T."/>
            <person name="Bayer T."/>
            <person name="Micklem G."/>
            <person name="Kim H."/>
            <person name="Bhak J."/>
            <person name="Lajeunesse T.C."/>
            <person name="Voolstra C.R."/>
        </authorList>
    </citation>
    <scope>NUCLEOTIDE SEQUENCE [LARGE SCALE GENOMIC DNA]</scope>
    <source>
        <strain evidence="10 11">CCMP2467</strain>
    </source>
</reference>
<feature type="compositionally biased region" description="Low complexity" evidence="7">
    <location>
        <begin position="1282"/>
        <end position="1292"/>
    </location>
</feature>
<keyword evidence="5 6" id="KW-0067">ATP-binding</keyword>
<evidence type="ECO:0000256" key="4">
    <source>
        <dbReference type="ARBA" id="ARBA00022777"/>
    </source>
</evidence>
<dbReference type="GO" id="GO:0010906">
    <property type="term" value="P:regulation of glucose metabolic process"/>
    <property type="evidence" value="ECO:0007669"/>
    <property type="project" value="TreeGrafter"/>
</dbReference>
<dbReference type="Proteomes" id="UP000186817">
    <property type="component" value="Unassembled WGS sequence"/>
</dbReference>
<evidence type="ECO:0000256" key="6">
    <source>
        <dbReference type="RuleBase" id="RU366032"/>
    </source>
</evidence>
<dbReference type="EC" id="2.7.11.-" evidence="6"/>
<dbReference type="GO" id="GO:0005524">
    <property type="term" value="F:ATP binding"/>
    <property type="evidence" value="ECO:0007669"/>
    <property type="project" value="UniProtKB-UniRule"/>
</dbReference>
<organism evidence="10 11">
    <name type="scientific">Symbiodinium microadriaticum</name>
    <name type="common">Dinoflagellate</name>
    <name type="synonym">Zooxanthella microadriatica</name>
    <dbReference type="NCBI Taxonomy" id="2951"/>
    <lineage>
        <taxon>Eukaryota</taxon>
        <taxon>Sar</taxon>
        <taxon>Alveolata</taxon>
        <taxon>Dinophyceae</taxon>
        <taxon>Suessiales</taxon>
        <taxon>Symbiodiniaceae</taxon>
        <taxon>Symbiodinium</taxon>
    </lineage>
</organism>
<comment type="similarity">
    <text evidence="6">Belongs to the PDK/BCKDK protein kinase family.</text>
</comment>
<name>A0A1Q9DGT3_SYMMI</name>
<evidence type="ECO:0000313" key="10">
    <source>
        <dbReference type="EMBL" id="OLP94391.1"/>
    </source>
</evidence>
<protein>
    <recommendedName>
        <fullName evidence="6">Protein-serine/threonine kinase</fullName>
        <ecNumber evidence="6">2.7.11.-</ecNumber>
    </recommendedName>
</protein>
<dbReference type="InterPro" id="IPR018955">
    <property type="entry name" value="BCDHK/PDK_N"/>
</dbReference>
<dbReference type="EMBL" id="LSRX01000544">
    <property type="protein sequence ID" value="OLP94391.1"/>
    <property type="molecule type" value="Genomic_DNA"/>
</dbReference>
<evidence type="ECO:0000313" key="11">
    <source>
        <dbReference type="Proteomes" id="UP000186817"/>
    </source>
</evidence>
<keyword evidence="3 6" id="KW-0547">Nucleotide-binding</keyword>
<evidence type="ECO:0000256" key="5">
    <source>
        <dbReference type="ARBA" id="ARBA00022840"/>
    </source>
</evidence>
<evidence type="ECO:0000256" key="8">
    <source>
        <dbReference type="SAM" id="Phobius"/>
    </source>
</evidence>
<keyword evidence="8" id="KW-0472">Membrane</keyword>
<dbReference type="Gene3D" id="3.40.50.1820">
    <property type="entry name" value="alpha/beta hydrolase"/>
    <property type="match status" value="1"/>
</dbReference>
<keyword evidence="11" id="KW-1185">Reference proteome</keyword>
<dbReference type="PANTHER" id="PTHR11947:SF20">
    <property type="entry name" value="[3-METHYL-2-OXOBUTANOATE DEHYDROGENASE [LIPOAMIDE]] KINASE, MITOCHONDRIAL"/>
    <property type="match status" value="1"/>
</dbReference>
<evidence type="ECO:0000256" key="2">
    <source>
        <dbReference type="ARBA" id="ARBA00022679"/>
    </source>
</evidence>
<feature type="compositionally biased region" description="Polar residues" evidence="7">
    <location>
        <begin position="1236"/>
        <end position="1249"/>
    </location>
</feature>
<dbReference type="GO" id="GO:0004740">
    <property type="term" value="F:pyruvate dehydrogenase (acetyl-transferring) kinase activity"/>
    <property type="evidence" value="ECO:0007669"/>
    <property type="project" value="TreeGrafter"/>
</dbReference>
<keyword evidence="4 6" id="KW-0418">Kinase</keyword>
<proteinExistence type="inferred from homology"/>
<feature type="region of interest" description="Disordered" evidence="7">
    <location>
        <begin position="1272"/>
        <end position="1355"/>
    </location>
</feature>
<gene>
    <name evidence="10" type="primary">PDK</name>
    <name evidence="10" type="ORF">AK812_SmicGene23589</name>
</gene>
<dbReference type="InterPro" id="IPR029058">
    <property type="entry name" value="AB_hydrolase_fold"/>
</dbReference>
<keyword evidence="6" id="KW-0496">Mitochondrion</keyword>
<dbReference type="Gene3D" id="1.20.140.20">
    <property type="entry name" value="Alpha-ketoacid/pyruvate dehydrogenase kinase, N-terminal domain"/>
    <property type="match status" value="1"/>
</dbReference>
<dbReference type="Pfam" id="PF10436">
    <property type="entry name" value="BCDHK_Adom3"/>
    <property type="match status" value="1"/>
</dbReference>
<dbReference type="OrthoDB" id="432078at2759"/>
<comment type="caution">
    <text evidence="10">The sequence shown here is derived from an EMBL/GenBank/DDBJ whole genome shotgun (WGS) entry which is preliminary data.</text>
</comment>
<dbReference type="SUPFAM" id="SSF69012">
    <property type="entry name" value="alpha-ketoacid dehydrogenase kinase, N-terminal domain"/>
    <property type="match status" value="1"/>
</dbReference>
<keyword evidence="1" id="KW-0597">Phosphoprotein</keyword>
<evidence type="ECO:0000256" key="7">
    <source>
        <dbReference type="SAM" id="MobiDB-lite"/>
    </source>
</evidence>
<dbReference type="InterPro" id="IPR036784">
    <property type="entry name" value="AK/P_DHK_N_sf"/>
</dbReference>
<evidence type="ECO:0000256" key="1">
    <source>
        <dbReference type="ARBA" id="ARBA00022553"/>
    </source>
</evidence>
<feature type="region of interest" description="Disordered" evidence="7">
    <location>
        <begin position="1204"/>
        <end position="1249"/>
    </location>
</feature>
<keyword evidence="8" id="KW-1133">Transmembrane helix</keyword>
<keyword evidence="8" id="KW-0812">Transmembrane</keyword>
<feature type="transmembrane region" description="Helical" evidence="8">
    <location>
        <begin position="458"/>
        <end position="479"/>
    </location>
</feature>
<feature type="domain" description="Branched-chain alpha-ketoacid dehydrogenase kinase/Pyruvate dehydrogenase kinase N-terminal" evidence="9">
    <location>
        <begin position="45"/>
        <end position="163"/>
    </location>
</feature>
<comment type="subcellular location">
    <subcellularLocation>
        <location evidence="6">Mitochondrion matrix</location>
    </subcellularLocation>
</comment>
<dbReference type="GO" id="GO:0005759">
    <property type="term" value="C:mitochondrial matrix"/>
    <property type="evidence" value="ECO:0007669"/>
    <property type="project" value="UniProtKB-SubCell"/>
</dbReference>
<dbReference type="InterPro" id="IPR039028">
    <property type="entry name" value="BCKD/PDK"/>
</dbReference>
<sequence>MALATAAAKGLTLSSLRRARALWAEEVQTVTLKELWGGKDAGQSDKVLFAQRTHRQLKVRIAHRLRDFLFLPYKALSDPAVRCLYDKYVATYNMHEDFRELRTTEDVAEYWAGLAETFVDHQNVISLLGIGRQRIIRLDADLAEVYDNFLRRFFVSRIGTHLLGSAFFHQVPAPPGLKKPAGVAMGVLQPTNPYSLLADLVSSFRSQYPEDLVPIDIQGRADTSILYVPNHLFGILREVLQNALRASAVRAEASRFDQSPNPPLIPGHGVIMPYYGSTRATIRWNGDDTFTSYEQPSEQTVFNGELFKEKERIFLRRTLRRTQVSFPIGGQATVQLEVQVFWQPEAADFKFKGKGGRPGRFVTLLHDVQGPITDAWAWIKLVRPLYRRGFSVILPNLPGCGGSAANADTNAKYGEWADEDWRIVEVTCRGIWLAIFTYYLDYVNDMVQIITFLLNHHYWFASFMALTQALSLCVTIYYHKQDETQIAQKKLRSRHGSAFEEGRMSLRIGVPTRQWQFLMHVEEVIEAPATGLVGAYGMSLVPTLTPIQAASGMYGLVASALAMGRGRMGYEARCRGPPRFALPVAALKSLCPTAATSALLGYQLVFAAELAIFAVVSTVLHPVVGLTGFCGGFLIDACIDVRSGADLEANGFFGGPNVSDVWSLVNVMAGRHTKVFFPTSAGCYGVIPRLFVVVRLAVFASLCSLTDLPNGLLPLGTLGRPMGHSVLQETFLDATTACRESIGCLLEGEVCWPEAGGQSVPSTMFHAALFFLALGLGSLLIVTTLGLAVYVYSVCPDMSEEMLQDIARRTSVFVRGQSDSDDKEVELLSRLGIFVSLGALEAQLQEIIDFAREREKVIARSLPGSLYVNRTHIVAMGRSARMLMKFARFTKIDDGSSFLAKENCWFQPDIDFFAMFHDVVGDCPPGHKKEWYASATSQHAHLLREVLKHLRLLSFFDEASAPTEIQETHRTMVNALDDEACLAEFFDVRVSREDICAARAHAALPVHILAATTSLLDTIADFLWTGDRAEGEQVPPPRYVPHNLKMQADIETDLSKCSVGCVNPEKGLHHWNCPNHPKNKDRLRFKLMMEAQQASMPEKNLGRQRPASAPVRRPAGKDEWQGNRPPVSPSLVAARSRRGTEMLWTTSSQKGTVKLDVARMSSCAQFSRELNPPILGVAQHQDALRKLPTHLRRVTITLKRECEAKEEERVEEELRKQEILSPMGSPMPSPKGAKSPRSQSLPSPSIDSINSEIFPEEDFLVARGSLNAERARASCDDPLPPSEKALSRSASKLSKHSKQSGPASGVGSEIAFGEPEVDYVMTPPGSPTTLARFPSKPSLSAPDSPIRGTSKLSASFRPDVEVRDVTGEDRGLMLLKDLSPPSTPASLSRPSSAKRLSNYFSSKLNRLSRPASALLRRSSSATFSDSSPGAVAYVAFEARVPEARSGIGALWGRGSMLVAVSWSALESDAVLLDLLPISG</sequence>
<accession>A0A1Q9DGT3</accession>
<dbReference type="PANTHER" id="PTHR11947">
    <property type="entry name" value="PYRUVATE DEHYDROGENASE KINASE"/>
    <property type="match status" value="1"/>
</dbReference>
<evidence type="ECO:0000259" key="9">
    <source>
        <dbReference type="Pfam" id="PF10436"/>
    </source>
</evidence>
<evidence type="ECO:0000256" key="3">
    <source>
        <dbReference type="ARBA" id="ARBA00022741"/>
    </source>
</evidence>
<keyword evidence="10" id="KW-0670">Pyruvate</keyword>
<feature type="transmembrane region" description="Helical" evidence="8">
    <location>
        <begin position="768"/>
        <end position="792"/>
    </location>
</feature>
<feature type="compositionally biased region" description="Basic and acidic residues" evidence="7">
    <location>
        <begin position="1204"/>
        <end position="1218"/>
    </location>
</feature>